<dbReference type="GO" id="GO:0051082">
    <property type="term" value="F:unfolded protein binding"/>
    <property type="evidence" value="ECO:0007669"/>
    <property type="project" value="InterPro"/>
</dbReference>
<comment type="subcellular location">
    <subcellularLocation>
        <location evidence="2">Cell inner membrane</location>
        <topology evidence="2">Single-pass membrane protein</topology>
        <orientation evidence="2">Periplasmic side</orientation>
    </subcellularLocation>
</comment>
<evidence type="ECO:0000256" key="15">
    <source>
        <dbReference type="ARBA" id="ARBA00033028"/>
    </source>
</evidence>
<dbReference type="GO" id="GO:0006457">
    <property type="term" value="P:protein folding"/>
    <property type="evidence" value="ECO:0007669"/>
    <property type="project" value="InterPro"/>
</dbReference>
<evidence type="ECO:0000256" key="12">
    <source>
        <dbReference type="ARBA" id="ARBA00023186"/>
    </source>
</evidence>
<dbReference type="AlphaFoldDB" id="A0A345PBQ0"/>
<evidence type="ECO:0000313" key="18">
    <source>
        <dbReference type="Proteomes" id="UP000253940"/>
    </source>
</evidence>
<dbReference type="Proteomes" id="UP000253940">
    <property type="component" value="Chromosome"/>
</dbReference>
<evidence type="ECO:0000256" key="3">
    <source>
        <dbReference type="ARBA" id="ARBA00010358"/>
    </source>
</evidence>
<proteinExistence type="inferred from homology"/>
<dbReference type="GO" id="GO:0005886">
    <property type="term" value="C:plasma membrane"/>
    <property type="evidence" value="ECO:0007669"/>
    <property type="project" value="UniProtKB-SubCell"/>
</dbReference>
<gene>
    <name evidence="17" type="ORF">HYN46_13530</name>
</gene>
<keyword evidence="8" id="KW-0442">Lipid degradation</keyword>
<evidence type="ECO:0000256" key="4">
    <source>
        <dbReference type="ARBA" id="ARBA00019692"/>
    </source>
</evidence>
<keyword evidence="10" id="KW-0443">Lipid metabolism</keyword>
<evidence type="ECO:0000256" key="6">
    <source>
        <dbReference type="ARBA" id="ARBA00022519"/>
    </source>
</evidence>
<dbReference type="OrthoDB" id="7025807at2"/>
<evidence type="ECO:0000256" key="10">
    <source>
        <dbReference type="ARBA" id="ARBA00023098"/>
    </source>
</evidence>
<evidence type="ECO:0000256" key="14">
    <source>
        <dbReference type="ARBA" id="ARBA00031542"/>
    </source>
</evidence>
<dbReference type="EMBL" id="CP031222">
    <property type="protein sequence ID" value="AXI04709.1"/>
    <property type="molecule type" value="Genomic_DNA"/>
</dbReference>
<evidence type="ECO:0000256" key="9">
    <source>
        <dbReference type="ARBA" id="ARBA00022989"/>
    </source>
</evidence>
<protein>
    <recommendedName>
        <fullName evidence="4">Lipase chaperone</fullName>
    </recommendedName>
    <alternativeName>
        <fullName evidence="15">Lipase foldase</fullName>
    </alternativeName>
    <alternativeName>
        <fullName evidence="13">Lipase helper protein</fullName>
    </alternativeName>
    <alternativeName>
        <fullName evidence="14">Lipase modulator</fullName>
    </alternativeName>
</protein>
<comment type="similarity">
    <text evidence="3">Belongs to the lipase chaperone family.</text>
</comment>
<comment type="function">
    <text evidence="1">May be involved in the folding of the extracellular lipase during its passage through the periplasm.</text>
</comment>
<sequence length="280" mass="31161">MPVLANSLQGTEVDCPLQVDGQGQLVLTIGIRNCFDYFFSSTGEKTESQLTADIRQYLTGLLPETAQPYAFQLLDKYIAYLHGRSTLPSAKTNAPDGFNTALSALKDLRRQIFTVKEAAVFFGNEELYDQYAIAQYNINNDKRLTAKQKADKSAELISQQPASLVASMRPILQYNQLQQLTSEIQARGGSPAELRQMRESLVGAAAADRLEQADVEEGKWQSQVDRYLAARDQIAASGVDPAQQQSAISELRNQSFRTPEERIRAQTFESMHDSSLKKQS</sequence>
<organism evidence="17 18">
    <name type="scientific">Aquirhabdus parva</name>
    <dbReference type="NCBI Taxonomy" id="2283318"/>
    <lineage>
        <taxon>Bacteria</taxon>
        <taxon>Pseudomonadati</taxon>
        <taxon>Pseudomonadota</taxon>
        <taxon>Gammaproteobacteria</taxon>
        <taxon>Moraxellales</taxon>
        <taxon>Moraxellaceae</taxon>
        <taxon>Aquirhabdus</taxon>
    </lineage>
</organism>
<evidence type="ECO:0000256" key="1">
    <source>
        <dbReference type="ARBA" id="ARBA00003280"/>
    </source>
</evidence>
<dbReference type="InterPro" id="IPR004961">
    <property type="entry name" value="Lipase_chaperone"/>
</dbReference>
<evidence type="ECO:0000256" key="8">
    <source>
        <dbReference type="ARBA" id="ARBA00022963"/>
    </source>
</evidence>
<evidence type="ECO:0000256" key="2">
    <source>
        <dbReference type="ARBA" id="ARBA00004383"/>
    </source>
</evidence>
<keyword evidence="12" id="KW-0143">Chaperone</keyword>
<dbReference type="SUPFAM" id="SSF158855">
    <property type="entry name" value="Lipase chaperone-like"/>
    <property type="match status" value="1"/>
</dbReference>
<evidence type="ECO:0000313" key="17">
    <source>
        <dbReference type="EMBL" id="AXI04709.1"/>
    </source>
</evidence>
<keyword evidence="7" id="KW-0812">Transmembrane</keyword>
<evidence type="ECO:0000256" key="7">
    <source>
        <dbReference type="ARBA" id="ARBA00022692"/>
    </source>
</evidence>
<dbReference type="Pfam" id="PF03280">
    <property type="entry name" value="Lipase_chap"/>
    <property type="match status" value="1"/>
</dbReference>
<keyword evidence="9" id="KW-1133">Transmembrane helix</keyword>
<keyword evidence="5" id="KW-1003">Cell membrane</keyword>
<keyword evidence="18" id="KW-1185">Reference proteome</keyword>
<feature type="region of interest" description="Disordered" evidence="16">
    <location>
        <begin position="238"/>
        <end position="260"/>
    </location>
</feature>
<evidence type="ECO:0000256" key="16">
    <source>
        <dbReference type="SAM" id="MobiDB-lite"/>
    </source>
</evidence>
<dbReference type="KEGG" id="mbah:HYN46_13530"/>
<feature type="compositionally biased region" description="Polar residues" evidence="16">
    <location>
        <begin position="242"/>
        <end position="257"/>
    </location>
</feature>
<keyword evidence="11" id="KW-0472">Membrane</keyword>
<evidence type="ECO:0000256" key="13">
    <source>
        <dbReference type="ARBA" id="ARBA00030948"/>
    </source>
</evidence>
<evidence type="ECO:0000256" key="5">
    <source>
        <dbReference type="ARBA" id="ARBA00022475"/>
    </source>
</evidence>
<accession>A0A345PBQ0</accession>
<name>A0A345PBQ0_9GAMM</name>
<dbReference type="GO" id="GO:0016042">
    <property type="term" value="P:lipid catabolic process"/>
    <property type="evidence" value="ECO:0007669"/>
    <property type="project" value="UniProtKB-KW"/>
</dbReference>
<reference evidence="17 18" key="1">
    <citation type="submission" date="2018-07" db="EMBL/GenBank/DDBJ databases">
        <title>Genome sequencing of Moraxellaceae gen. HYN0046.</title>
        <authorList>
            <person name="Kim M."/>
            <person name="Yi H."/>
        </authorList>
    </citation>
    <scope>NUCLEOTIDE SEQUENCE [LARGE SCALE GENOMIC DNA]</scope>
    <source>
        <strain evidence="17 18">HYN0046</strain>
    </source>
</reference>
<evidence type="ECO:0000256" key="11">
    <source>
        <dbReference type="ARBA" id="ARBA00023136"/>
    </source>
</evidence>
<keyword evidence="6" id="KW-0997">Cell inner membrane</keyword>